<comment type="caution">
    <text evidence="1">The sequence shown here is derived from an EMBL/GenBank/DDBJ whole genome shotgun (WGS) entry which is preliminary data.</text>
</comment>
<reference evidence="1" key="1">
    <citation type="submission" date="2021-06" db="EMBL/GenBank/DDBJ databases">
        <authorList>
            <person name="Kallberg Y."/>
            <person name="Tangrot J."/>
            <person name="Rosling A."/>
        </authorList>
    </citation>
    <scope>NUCLEOTIDE SEQUENCE</scope>
    <source>
        <strain evidence="1">MA461A</strain>
    </source>
</reference>
<dbReference type="Proteomes" id="UP000789920">
    <property type="component" value="Unassembled WGS sequence"/>
</dbReference>
<sequence>LPTGQITWTKHPACMDVNIFIRNHDRQGNIISESWTLEEVVIKK</sequence>
<feature type="non-terminal residue" evidence="1">
    <location>
        <position position="44"/>
    </location>
</feature>
<dbReference type="EMBL" id="CAJVQC010017404">
    <property type="protein sequence ID" value="CAG8684460.1"/>
    <property type="molecule type" value="Genomic_DNA"/>
</dbReference>
<proteinExistence type="predicted"/>
<gene>
    <name evidence="1" type="ORF">RPERSI_LOCUS9270</name>
</gene>
<protein>
    <submittedName>
        <fullName evidence="1">29439_t:CDS:1</fullName>
    </submittedName>
</protein>
<name>A0ACA9NYV4_9GLOM</name>
<evidence type="ECO:0000313" key="2">
    <source>
        <dbReference type="Proteomes" id="UP000789920"/>
    </source>
</evidence>
<evidence type="ECO:0000313" key="1">
    <source>
        <dbReference type="EMBL" id="CAG8684460.1"/>
    </source>
</evidence>
<feature type="non-terminal residue" evidence="1">
    <location>
        <position position="1"/>
    </location>
</feature>
<accession>A0ACA9NYV4</accession>
<organism evidence="1 2">
    <name type="scientific">Racocetra persica</name>
    <dbReference type="NCBI Taxonomy" id="160502"/>
    <lineage>
        <taxon>Eukaryota</taxon>
        <taxon>Fungi</taxon>
        <taxon>Fungi incertae sedis</taxon>
        <taxon>Mucoromycota</taxon>
        <taxon>Glomeromycotina</taxon>
        <taxon>Glomeromycetes</taxon>
        <taxon>Diversisporales</taxon>
        <taxon>Gigasporaceae</taxon>
        <taxon>Racocetra</taxon>
    </lineage>
</organism>
<keyword evidence="2" id="KW-1185">Reference proteome</keyword>